<sequence>MPNTVRAWLEAVKPSLGTFLLWLEGSEAQALKPWLSFDFDTLAEFISDPHYFQLMTAFGAPAMRPVPSPRLEQRTALPDRASTMPKCDARYPTAYWQALGASSQSQKLLEPHVRLGRAGALDVLFGLLALSQTNLKHLTNFDAIGTGRSARVEVGRDERAEARAVQRARTPHEHRARAGGRRRGSYRAGSGALRQNVRALTAPDPASAIQEPCTVRAHLGAHLRRSSHTDAHAPALVSSQHTEEEEVRTRKWKATVVRPTTKLIVKLLEPKVAVARALLTSSPFGAARERSRVTGTGRSVRECVRAGVAAAPGEGECANGGDGRDAGKAPESDASAALHTSPPPRGARVGGGVQEVPGDWVATWERVKLELQREVERGVGLPTGDPDTVVDHGGDTVLDGSTPLARAVTCAAAIVNVTSRASVSTAPKQHNTAARHITRLLLAPSRRADVQALGHRGHHNQNLRARHLNSDGGLSSES</sequence>
<organism evidence="2 3">
    <name type="scientific">Mycena pura</name>
    <dbReference type="NCBI Taxonomy" id="153505"/>
    <lineage>
        <taxon>Eukaryota</taxon>
        <taxon>Fungi</taxon>
        <taxon>Dikarya</taxon>
        <taxon>Basidiomycota</taxon>
        <taxon>Agaricomycotina</taxon>
        <taxon>Agaricomycetes</taxon>
        <taxon>Agaricomycetidae</taxon>
        <taxon>Agaricales</taxon>
        <taxon>Marasmiineae</taxon>
        <taxon>Mycenaceae</taxon>
        <taxon>Mycena</taxon>
    </lineage>
</organism>
<reference evidence="2" key="1">
    <citation type="submission" date="2023-03" db="EMBL/GenBank/DDBJ databases">
        <title>Massive genome expansion in bonnet fungi (Mycena s.s.) driven by repeated elements and novel gene families across ecological guilds.</title>
        <authorList>
            <consortium name="Lawrence Berkeley National Laboratory"/>
            <person name="Harder C.B."/>
            <person name="Miyauchi S."/>
            <person name="Viragh M."/>
            <person name="Kuo A."/>
            <person name="Thoen E."/>
            <person name="Andreopoulos B."/>
            <person name="Lu D."/>
            <person name="Skrede I."/>
            <person name="Drula E."/>
            <person name="Henrissat B."/>
            <person name="Morin E."/>
            <person name="Kohler A."/>
            <person name="Barry K."/>
            <person name="LaButti K."/>
            <person name="Morin E."/>
            <person name="Salamov A."/>
            <person name="Lipzen A."/>
            <person name="Mereny Z."/>
            <person name="Hegedus B."/>
            <person name="Baldrian P."/>
            <person name="Stursova M."/>
            <person name="Weitz H."/>
            <person name="Taylor A."/>
            <person name="Grigoriev I.V."/>
            <person name="Nagy L.G."/>
            <person name="Martin F."/>
            <person name="Kauserud H."/>
        </authorList>
    </citation>
    <scope>NUCLEOTIDE SEQUENCE</scope>
    <source>
        <strain evidence="2">9144</strain>
    </source>
</reference>
<protein>
    <submittedName>
        <fullName evidence="2">Uncharacterized protein</fullName>
    </submittedName>
</protein>
<feature type="compositionally biased region" description="Basic residues" evidence="1">
    <location>
        <begin position="172"/>
        <end position="185"/>
    </location>
</feature>
<dbReference type="AlphaFoldDB" id="A0AAD6VDK3"/>
<gene>
    <name evidence="2" type="ORF">GGX14DRAFT_395918</name>
</gene>
<evidence type="ECO:0000256" key="1">
    <source>
        <dbReference type="SAM" id="MobiDB-lite"/>
    </source>
</evidence>
<accession>A0AAD6VDK3</accession>
<proteinExistence type="predicted"/>
<comment type="caution">
    <text evidence="2">The sequence shown here is derived from an EMBL/GenBank/DDBJ whole genome shotgun (WGS) entry which is preliminary data.</text>
</comment>
<dbReference type="EMBL" id="JARJCW010000034">
    <property type="protein sequence ID" value="KAJ7208262.1"/>
    <property type="molecule type" value="Genomic_DNA"/>
</dbReference>
<feature type="region of interest" description="Disordered" evidence="1">
    <location>
        <begin position="155"/>
        <end position="189"/>
    </location>
</feature>
<dbReference type="Proteomes" id="UP001219525">
    <property type="component" value="Unassembled WGS sequence"/>
</dbReference>
<evidence type="ECO:0000313" key="2">
    <source>
        <dbReference type="EMBL" id="KAJ7208262.1"/>
    </source>
</evidence>
<evidence type="ECO:0000313" key="3">
    <source>
        <dbReference type="Proteomes" id="UP001219525"/>
    </source>
</evidence>
<name>A0AAD6VDK3_9AGAR</name>
<feature type="region of interest" description="Disordered" evidence="1">
    <location>
        <begin position="312"/>
        <end position="354"/>
    </location>
</feature>
<feature type="region of interest" description="Disordered" evidence="1">
    <location>
        <begin position="455"/>
        <end position="478"/>
    </location>
</feature>
<keyword evidence="3" id="KW-1185">Reference proteome</keyword>
<feature type="compositionally biased region" description="Basic and acidic residues" evidence="1">
    <location>
        <begin position="155"/>
        <end position="164"/>
    </location>
</feature>
<feature type="compositionally biased region" description="Basic and acidic residues" evidence="1">
    <location>
        <begin position="322"/>
        <end position="331"/>
    </location>
</feature>
<feature type="compositionally biased region" description="Basic residues" evidence="1">
    <location>
        <begin position="455"/>
        <end position="467"/>
    </location>
</feature>